<dbReference type="GO" id="GO:0009401">
    <property type="term" value="P:phosphoenolpyruvate-dependent sugar phosphotransferase system"/>
    <property type="evidence" value="ECO:0007669"/>
    <property type="project" value="UniProtKB-KW"/>
</dbReference>
<keyword evidence="2" id="KW-0813">Transport</keyword>
<dbReference type="PANTHER" id="PTHR33799:SF1">
    <property type="entry name" value="PTS SYSTEM MANNOSE-SPECIFIC EIIAB COMPONENT-RELATED"/>
    <property type="match status" value="1"/>
</dbReference>
<accession>A0A4R3N4D8</accession>
<comment type="caution">
    <text evidence="9">The sequence shown here is derived from an EMBL/GenBank/DDBJ whole genome shotgun (WGS) entry which is preliminary data.</text>
</comment>
<name>A0A4R3N4D8_9GAMM</name>
<gene>
    <name evidence="9" type="ORF">EDC35_10351</name>
</gene>
<proteinExistence type="predicted"/>
<keyword evidence="10" id="KW-1185">Reference proteome</keyword>
<organism evidence="9 10">
    <name type="scientific">Thiobaca trueperi</name>
    <dbReference type="NCBI Taxonomy" id="127458"/>
    <lineage>
        <taxon>Bacteria</taxon>
        <taxon>Pseudomonadati</taxon>
        <taxon>Pseudomonadota</taxon>
        <taxon>Gammaproteobacteria</taxon>
        <taxon>Chromatiales</taxon>
        <taxon>Chromatiaceae</taxon>
        <taxon>Thiobaca</taxon>
    </lineage>
</organism>
<keyword evidence="7" id="KW-0418">Kinase</keyword>
<comment type="subcellular location">
    <subcellularLocation>
        <location evidence="1">Cytoplasm</location>
    </subcellularLocation>
</comment>
<dbReference type="GO" id="GO:0016301">
    <property type="term" value="F:kinase activity"/>
    <property type="evidence" value="ECO:0007669"/>
    <property type="project" value="UniProtKB-KW"/>
</dbReference>
<evidence type="ECO:0000256" key="1">
    <source>
        <dbReference type="ARBA" id="ARBA00004496"/>
    </source>
</evidence>
<evidence type="ECO:0000256" key="6">
    <source>
        <dbReference type="ARBA" id="ARBA00022683"/>
    </source>
</evidence>
<sequence length="132" mass="14087">MRIGVLLMTHRPLAGDLLRIASEILGGSPPGVEALEVVNDTPRETLVADALRCIERLDQGDGVLILTDLYGATPANVAVALLDRHPRLRVLAGVNLPMLLRALNYAELDLDTVVDKALQGGRDGACACQARQ</sequence>
<dbReference type="PROSITE" id="PS51096">
    <property type="entry name" value="PTS_EIIA_TYPE_4"/>
    <property type="match status" value="1"/>
</dbReference>
<dbReference type="GO" id="GO:0016020">
    <property type="term" value="C:membrane"/>
    <property type="evidence" value="ECO:0007669"/>
    <property type="project" value="InterPro"/>
</dbReference>
<keyword evidence="5" id="KW-0808">Transferase</keyword>
<dbReference type="AlphaFoldDB" id="A0A4R3N4D8"/>
<feature type="domain" description="PTS EIIA type-4" evidence="8">
    <location>
        <begin position="2"/>
        <end position="125"/>
    </location>
</feature>
<evidence type="ECO:0000256" key="5">
    <source>
        <dbReference type="ARBA" id="ARBA00022679"/>
    </source>
</evidence>
<keyword evidence="6" id="KW-0598">Phosphotransferase system</keyword>
<dbReference type="Proteomes" id="UP000295717">
    <property type="component" value="Unassembled WGS sequence"/>
</dbReference>
<keyword evidence="4" id="KW-0762">Sugar transport</keyword>
<evidence type="ECO:0000256" key="3">
    <source>
        <dbReference type="ARBA" id="ARBA00022490"/>
    </source>
</evidence>
<evidence type="ECO:0000313" key="10">
    <source>
        <dbReference type="Proteomes" id="UP000295717"/>
    </source>
</evidence>
<reference evidence="9 10" key="1">
    <citation type="submission" date="2019-03" db="EMBL/GenBank/DDBJ databases">
        <title>Genomic Encyclopedia of Type Strains, Phase IV (KMG-IV): sequencing the most valuable type-strain genomes for metagenomic binning, comparative biology and taxonomic classification.</title>
        <authorList>
            <person name="Goeker M."/>
        </authorList>
    </citation>
    <scope>NUCLEOTIDE SEQUENCE [LARGE SCALE GENOMIC DNA]</scope>
    <source>
        <strain evidence="9 10">DSM 13587</strain>
    </source>
</reference>
<dbReference type="InterPro" id="IPR004701">
    <property type="entry name" value="PTS_EIIA_man-typ"/>
</dbReference>
<evidence type="ECO:0000256" key="7">
    <source>
        <dbReference type="ARBA" id="ARBA00022777"/>
    </source>
</evidence>
<dbReference type="InterPro" id="IPR033887">
    <property type="entry name" value="PTS_IIA_man"/>
</dbReference>
<dbReference type="PANTHER" id="PTHR33799">
    <property type="entry name" value="PTS PERMEASE-RELATED-RELATED"/>
    <property type="match status" value="1"/>
</dbReference>
<evidence type="ECO:0000256" key="2">
    <source>
        <dbReference type="ARBA" id="ARBA00022448"/>
    </source>
</evidence>
<evidence type="ECO:0000259" key="8">
    <source>
        <dbReference type="PROSITE" id="PS51096"/>
    </source>
</evidence>
<dbReference type="Gene3D" id="3.40.50.510">
    <property type="entry name" value="Phosphotransferase system, mannose-type IIA component"/>
    <property type="match status" value="1"/>
</dbReference>
<dbReference type="SUPFAM" id="SSF53062">
    <property type="entry name" value="PTS system fructose IIA component-like"/>
    <property type="match status" value="1"/>
</dbReference>
<dbReference type="CDD" id="cd00006">
    <property type="entry name" value="PTS_IIA_man"/>
    <property type="match status" value="1"/>
</dbReference>
<protein>
    <submittedName>
        <fullName evidence="9">PTS system ascorbate-specific IIA component</fullName>
    </submittedName>
</protein>
<evidence type="ECO:0000313" key="9">
    <source>
        <dbReference type="EMBL" id="TCT21953.1"/>
    </source>
</evidence>
<dbReference type="OrthoDB" id="7065728at2"/>
<dbReference type="Pfam" id="PF03610">
    <property type="entry name" value="EIIA-man"/>
    <property type="match status" value="1"/>
</dbReference>
<evidence type="ECO:0000256" key="4">
    <source>
        <dbReference type="ARBA" id="ARBA00022597"/>
    </source>
</evidence>
<dbReference type="GO" id="GO:0005737">
    <property type="term" value="C:cytoplasm"/>
    <property type="evidence" value="ECO:0007669"/>
    <property type="project" value="UniProtKB-SubCell"/>
</dbReference>
<dbReference type="InterPro" id="IPR051471">
    <property type="entry name" value="Bacterial_PTS_sugar_comp"/>
</dbReference>
<dbReference type="EMBL" id="SMAO01000003">
    <property type="protein sequence ID" value="TCT21953.1"/>
    <property type="molecule type" value="Genomic_DNA"/>
</dbReference>
<dbReference type="InterPro" id="IPR036662">
    <property type="entry name" value="PTS_EIIA_man-typ_sf"/>
</dbReference>
<keyword evidence="3" id="KW-0963">Cytoplasm</keyword>